<proteinExistence type="predicted"/>
<accession>A0A9P4QG58</accession>
<comment type="caution">
    <text evidence="1">The sequence shown here is derived from an EMBL/GenBank/DDBJ whole genome shotgun (WGS) entry which is preliminary data.</text>
</comment>
<evidence type="ECO:0000313" key="1">
    <source>
        <dbReference type="EMBL" id="KAF2725645.1"/>
    </source>
</evidence>
<sequence length="76" mass="8165">MHPDPNDSAWSQHAEHGPCCRLWKDASNSLSSLGNFGHGLLLLLLLLLLPSPPHGSFSKEWAGCLPACLPCTESTT</sequence>
<keyword evidence="2" id="KW-1185">Reference proteome</keyword>
<name>A0A9P4QG58_9PEZI</name>
<dbReference type="AlphaFoldDB" id="A0A9P4QG58"/>
<dbReference type="EMBL" id="MU003767">
    <property type="protein sequence ID" value="KAF2725645.1"/>
    <property type="molecule type" value="Genomic_DNA"/>
</dbReference>
<organism evidence="1 2">
    <name type="scientific">Polychaeton citri CBS 116435</name>
    <dbReference type="NCBI Taxonomy" id="1314669"/>
    <lineage>
        <taxon>Eukaryota</taxon>
        <taxon>Fungi</taxon>
        <taxon>Dikarya</taxon>
        <taxon>Ascomycota</taxon>
        <taxon>Pezizomycotina</taxon>
        <taxon>Dothideomycetes</taxon>
        <taxon>Dothideomycetidae</taxon>
        <taxon>Capnodiales</taxon>
        <taxon>Capnodiaceae</taxon>
        <taxon>Polychaeton</taxon>
    </lineage>
</organism>
<gene>
    <name evidence="1" type="ORF">K431DRAFT_281006</name>
</gene>
<reference evidence="1" key="1">
    <citation type="journal article" date="2020" name="Stud. Mycol.">
        <title>101 Dothideomycetes genomes: a test case for predicting lifestyles and emergence of pathogens.</title>
        <authorList>
            <person name="Haridas S."/>
            <person name="Albert R."/>
            <person name="Binder M."/>
            <person name="Bloem J."/>
            <person name="Labutti K."/>
            <person name="Salamov A."/>
            <person name="Andreopoulos B."/>
            <person name="Baker S."/>
            <person name="Barry K."/>
            <person name="Bills G."/>
            <person name="Bluhm B."/>
            <person name="Cannon C."/>
            <person name="Castanera R."/>
            <person name="Culley D."/>
            <person name="Daum C."/>
            <person name="Ezra D."/>
            <person name="Gonzalez J."/>
            <person name="Henrissat B."/>
            <person name="Kuo A."/>
            <person name="Liang C."/>
            <person name="Lipzen A."/>
            <person name="Lutzoni F."/>
            <person name="Magnuson J."/>
            <person name="Mondo S."/>
            <person name="Nolan M."/>
            <person name="Ohm R."/>
            <person name="Pangilinan J."/>
            <person name="Park H.-J."/>
            <person name="Ramirez L."/>
            <person name="Alfaro M."/>
            <person name="Sun H."/>
            <person name="Tritt A."/>
            <person name="Yoshinaga Y."/>
            <person name="Zwiers L.-H."/>
            <person name="Turgeon B."/>
            <person name="Goodwin S."/>
            <person name="Spatafora J."/>
            <person name="Crous P."/>
            <person name="Grigoriev I."/>
        </authorList>
    </citation>
    <scope>NUCLEOTIDE SEQUENCE</scope>
    <source>
        <strain evidence="1">CBS 116435</strain>
    </source>
</reference>
<dbReference type="Proteomes" id="UP000799441">
    <property type="component" value="Unassembled WGS sequence"/>
</dbReference>
<evidence type="ECO:0000313" key="2">
    <source>
        <dbReference type="Proteomes" id="UP000799441"/>
    </source>
</evidence>
<protein>
    <submittedName>
        <fullName evidence="1">Uncharacterized protein</fullName>
    </submittedName>
</protein>